<dbReference type="InterPro" id="IPR001878">
    <property type="entry name" value="Znf_CCHC"/>
</dbReference>
<keyword evidence="1" id="KW-0863">Zinc-finger</keyword>
<dbReference type="PANTHER" id="PTHR48038:SF1">
    <property type="entry name" value="RIBONUCLEOPROTEIN RB97D"/>
    <property type="match status" value="1"/>
</dbReference>
<feature type="compositionally biased region" description="Basic residues" evidence="3">
    <location>
        <begin position="134"/>
        <end position="149"/>
    </location>
</feature>
<protein>
    <submittedName>
        <fullName evidence="6">Splicing factor, arginine/serine-rich 7</fullName>
    </submittedName>
</protein>
<gene>
    <name evidence="6" type="ORF">Gasu_33180</name>
</gene>
<keyword evidence="2" id="KW-0694">RNA-binding</keyword>
<dbReference type="AlphaFoldDB" id="M2W115"/>
<dbReference type="EMBL" id="KB454510">
    <property type="protein sequence ID" value="EME29311.1"/>
    <property type="molecule type" value="Genomic_DNA"/>
</dbReference>
<evidence type="ECO:0000313" key="6">
    <source>
        <dbReference type="EMBL" id="EME29311.1"/>
    </source>
</evidence>
<dbReference type="Pfam" id="PF00076">
    <property type="entry name" value="RRM_1"/>
    <property type="match status" value="1"/>
</dbReference>
<dbReference type="Pfam" id="PF00098">
    <property type="entry name" value="zf-CCHC"/>
    <property type="match status" value="2"/>
</dbReference>
<dbReference type="SUPFAM" id="SSF57756">
    <property type="entry name" value="Retrovirus zinc finger-like domains"/>
    <property type="match status" value="1"/>
</dbReference>
<accession>M2W115</accession>
<dbReference type="InterPro" id="IPR012677">
    <property type="entry name" value="Nucleotide-bd_a/b_plait_sf"/>
</dbReference>
<feature type="region of interest" description="Disordered" evidence="3">
    <location>
        <begin position="113"/>
        <end position="258"/>
    </location>
</feature>
<dbReference type="STRING" id="130081.M2W115"/>
<dbReference type="PROSITE" id="PS50102">
    <property type="entry name" value="RRM"/>
    <property type="match status" value="1"/>
</dbReference>
<dbReference type="Gramene" id="EME29311">
    <property type="protein sequence ID" value="EME29311"/>
    <property type="gene ID" value="Gasu_33180"/>
</dbReference>
<dbReference type="GO" id="GO:0003723">
    <property type="term" value="F:RNA binding"/>
    <property type="evidence" value="ECO:0007669"/>
    <property type="project" value="UniProtKB-UniRule"/>
</dbReference>
<dbReference type="OrthoDB" id="5722at2759"/>
<dbReference type="GO" id="GO:0008270">
    <property type="term" value="F:zinc ion binding"/>
    <property type="evidence" value="ECO:0007669"/>
    <property type="project" value="UniProtKB-KW"/>
</dbReference>
<dbReference type="InterPro" id="IPR036875">
    <property type="entry name" value="Znf_CCHC_sf"/>
</dbReference>
<dbReference type="SMART" id="SM00343">
    <property type="entry name" value="ZnF_C2HC"/>
    <property type="match status" value="2"/>
</dbReference>
<feature type="compositionally biased region" description="Basic and acidic residues" evidence="3">
    <location>
        <begin position="218"/>
        <end position="245"/>
    </location>
</feature>
<evidence type="ECO:0000256" key="2">
    <source>
        <dbReference type="PROSITE-ProRule" id="PRU00176"/>
    </source>
</evidence>
<name>M2W115_GALSU</name>
<evidence type="ECO:0000256" key="3">
    <source>
        <dbReference type="SAM" id="MobiDB-lite"/>
    </source>
</evidence>
<reference evidence="7" key="1">
    <citation type="journal article" date="2013" name="Science">
        <title>Gene transfer from bacteria and archaea facilitated evolution of an extremophilic eukaryote.</title>
        <authorList>
            <person name="Schonknecht G."/>
            <person name="Chen W.H."/>
            <person name="Ternes C.M."/>
            <person name="Barbier G.G."/>
            <person name="Shrestha R.P."/>
            <person name="Stanke M."/>
            <person name="Brautigam A."/>
            <person name="Baker B.J."/>
            <person name="Banfield J.F."/>
            <person name="Garavito R.M."/>
            <person name="Carr K."/>
            <person name="Wilkerson C."/>
            <person name="Rensing S.A."/>
            <person name="Gagneul D."/>
            <person name="Dickenson N.E."/>
            <person name="Oesterhelt C."/>
            <person name="Lercher M.J."/>
            <person name="Weber A.P."/>
        </authorList>
    </citation>
    <scope>NUCLEOTIDE SEQUENCE [LARGE SCALE GENOMIC DNA]</scope>
    <source>
        <strain evidence="7">074W</strain>
    </source>
</reference>
<dbReference type="eggNOG" id="KOG0107">
    <property type="taxonomic scope" value="Eukaryota"/>
</dbReference>
<feature type="domain" description="CCHC-type" evidence="5">
    <location>
        <begin position="83"/>
        <end position="99"/>
    </location>
</feature>
<evidence type="ECO:0000256" key="1">
    <source>
        <dbReference type="PROSITE-ProRule" id="PRU00047"/>
    </source>
</evidence>
<keyword evidence="1" id="KW-0862">Zinc</keyword>
<proteinExistence type="predicted"/>
<feature type="domain" description="CCHC-type" evidence="5">
    <location>
        <begin position="105"/>
        <end position="119"/>
    </location>
</feature>
<dbReference type="Gene3D" id="3.30.70.330">
    <property type="match status" value="1"/>
</dbReference>
<dbReference type="Proteomes" id="UP000030680">
    <property type="component" value="Unassembled WGS sequence"/>
</dbReference>
<keyword evidence="7" id="KW-1185">Reference proteome</keyword>
<dbReference type="Gene3D" id="4.10.60.10">
    <property type="entry name" value="Zinc finger, CCHC-type"/>
    <property type="match status" value="2"/>
</dbReference>
<dbReference type="PROSITE" id="PS50158">
    <property type="entry name" value="ZF_CCHC"/>
    <property type="match status" value="2"/>
</dbReference>
<dbReference type="PANTHER" id="PTHR48038">
    <property type="entry name" value="RIBONUCLEOPROTEIN RB97D"/>
    <property type="match status" value="1"/>
</dbReference>
<feature type="domain" description="RRM" evidence="4">
    <location>
        <begin position="4"/>
        <end position="74"/>
    </location>
</feature>
<sequence length="258" mass="30396">MPTRKLYVGNVSRHATRRDLEDLFSKYGRVRDVRLLSDYAFVEMGDERDAEDARYYLDGKRLEGERIRVEFAKNERAPPRQPKCYNCGLLGHFARECPNGDWSNRCYRCGEKGHTQKDCTAPRPRTPSPSGLPSRRKRSPRHSPYRHSSRSPSHSRSPPPRRSHRSRSRSPPRRRFRRSSVDSPRRRDDYSRSASRSRSPVRKEESRNRTHSPSVENNYRDESSYEDRRRSRSRSIESVEKRRGDNSANESPRGEEEY</sequence>
<feature type="compositionally biased region" description="Basic and acidic residues" evidence="3">
    <location>
        <begin position="179"/>
        <end position="191"/>
    </location>
</feature>
<evidence type="ECO:0000259" key="5">
    <source>
        <dbReference type="PROSITE" id="PS50158"/>
    </source>
</evidence>
<evidence type="ECO:0000313" key="7">
    <source>
        <dbReference type="Proteomes" id="UP000030680"/>
    </source>
</evidence>
<dbReference type="OMA" id="ASVWWEL"/>
<keyword evidence="1" id="KW-0479">Metal-binding</keyword>
<organism evidence="6 7">
    <name type="scientific">Galdieria sulphuraria</name>
    <name type="common">Red alga</name>
    <dbReference type="NCBI Taxonomy" id="130081"/>
    <lineage>
        <taxon>Eukaryota</taxon>
        <taxon>Rhodophyta</taxon>
        <taxon>Bangiophyceae</taxon>
        <taxon>Galdieriales</taxon>
        <taxon>Galdieriaceae</taxon>
        <taxon>Galdieria</taxon>
    </lineage>
</organism>
<dbReference type="InterPro" id="IPR000504">
    <property type="entry name" value="RRM_dom"/>
</dbReference>
<dbReference type="RefSeq" id="XP_005705831.1">
    <property type="nucleotide sequence ID" value="XM_005705774.1"/>
</dbReference>
<dbReference type="SMART" id="SM00360">
    <property type="entry name" value="RRM"/>
    <property type="match status" value="1"/>
</dbReference>
<dbReference type="GeneID" id="17088118"/>
<dbReference type="InterPro" id="IPR035979">
    <property type="entry name" value="RBD_domain_sf"/>
</dbReference>
<evidence type="ECO:0000259" key="4">
    <source>
        <dbReference type="PROSITE" id="PS50102"/>
    </source>
</evidence>
<feature type="compositionally biased region" description="Basic residues" evidence="3">
    <location>
        <begin position="159"/>
        <end position="178"/>
    </location>
</feature>
<dbReference type="SUPFAM" id="SSF54928">
    <property type="entry name" value="RNA-binding domain, RBD"/>
    <property type="match status" value="1"/>
</dbReference>
<dbReference type="KEGG" id="gsl:Gasu_33180"/>